<evidence type="ECO:0000256" key="1">
    <source>
        <dbReference type="SAM" id="MobiDB-lite"/>
    </source>
</evidence>
<feature type="transmembrane region" description="Helical" evidence="2">
    <location>
        <begin position="31"/>
        <end position="60"/>
    </location>
</feature>
<evidence type="ECO:0000256" key="2">
    <source>
        <dbReference type="SAM" id="Phobius"/>
    </source>
</evidence>
<proteinExistence type="predicted"/>
<keyword evidence="2" id="KW-1133">Transmembrane helix</keyword>
<sequence>MDELVEVRRREKRKNKRAKETDQTEKSVLHFLFPMILGSVNFCVTCQTQVFFNILPVYLFSSSSRPSQAL</sequence>
<organism evidence="3 4">
    <name type="scientific">Caenorhabditis tropicalis</name>
    <dbReference type="NCBI Taxonomy" id="1561998"/>
    <lineage>
        <taxon>Eukaryota</taxon>
        <taxon>Metazoa</taxon>
        <taxon>Ecdysozoa</taxon>
        <taxon>Nematoda</taxon>
        <taxon>Chromadorea</taxon>
        <taxon>Rhabditida</taxon>
        <taxon>Rhabditina</taxon>
        <taxon>Rhabditomorpha</taxon>
        <taxon>Rhabditoidea</taxon>
        <taxon>Rhabditidae</taxon>
        <taxon>Peloderinae</taxon>
        <taxon>Caenorhabditis</taxon>
    </lineage>
</organism>
<dbReference type="AlphaFoldDB" id="A0A1I7UYE0"/>
<evidence type="ECO:0000313" key="3">
    <source>
        <dbReference type="Proteomes" id="UP000095282"/>
    </source>
</evidence>
<reference evidence="4" key="1">
    <citation type="submission" date="2016-11" db="UniProtKB">
        <authorList>
            <consortium name="WormBaseParasite"/>
        </authorList>
    </citation>
    <scope>IDENTIFICATION</scope>
</reference>
<dbReference type="Proteomes" id="UP000095282">
    <property type="component" value="Unplaced"/>
</dbReference>
<keyword evidence="3" id="KW-1185">Reference proteome</keyword>
<protein>
    <submittedName>
        <fullName evidence="4">Uncharacterized protein</fullName>
    </submittedName>
</protein>
<keyword evidence="2" id="KW-0812">Transmembrane</keyword>
<name>A0A1I7UYE0_9PELO</name>
<evidence type="ECO:0000313" key="4">
    <source>
        <dbReference type="WBParaSite" id="Csp11.Scaffold630.g20581.t1"/>
    </source>
</evidence>
<accession>A0A1I7UYE0</accession>
<dbReference type="WBParaSite" id="Csp11.Scaffold630.g20581.t1">
    <property type="protein sequence ID" value="Csp11.Scaffold630.g20581.t1"/>
    <property type="gene ID" value="Csp11.Scaffold630.g20581"/>
</dbReference>
<keyword evidence="2" id="KW-0472">Membrane</keyword>
<feature type="region of interest" description="Disordered" evidence="1">
    <location>
        <begin position="1"/>
        <end position="24"/>
    </location>
</feature>